<reference evidence="5 6" key="1">
    <citation type="journal article" date="2014" name="Genome Biol. Evol.">
        <title>The secreted proteins of Achlya hypogyna and Thraustotheca clavata identify the ancestral oomycete secretome and reveal gene acquisitions by horizontal gene transfer.</title>
        <authorList>
            <person name="Misner I."/>
            <person name="Blouin N."/>
            <person name="Leonard G."/>
            <person name="Richards T.A."/>
            <person name="Lane C.E."/>
        </authorList>
    </citation>
    <scope>NUCLEOTIDE SEQUENCE [LARGE SCALE GENOMIC DNA]</scope>
    <source>
        <strain evidence="5 6">ATCC 34112</strain>
    </source>
</reference>
<feature type="domain" description="Crinkler effector protein N-terminal" evidence="4">
    <location>
        <begin position="3"/>
        <end position="111"/>
    </location>
</feature>
<evidence type="ECO:0000256" key="1">
    <source>
        <dbReference type="ARBA" id="ARBA00004340"/>
    </source>
</evidence>
<dbReference type="InterPro" id="IPR045379">
    <property type="entry name" value="Crinkler_N"/>
</dbReference>
<keyword evidence="6" id="KW-1185">Reference proteome</keyword>
<proteinExistence type="predicted"/>
<comment type="subcellular location">
    <subcellularLocation>
        <location evidence="1">Host cell</location>
    </subcellularLocation>
    <subcellularLocation>
        <location evidence="2">Secreted</location>
    </subcellularLocation>
</comment>
<evidence type="ECO:0000256" key="3">
    <source>
        <dbReference type="ARBA" id="ARBA00022525"/>
    </source>
</evidence>
<dbReference type="EMBL" id="JNBS01000637">
    <property type="protein sequence ID" value="OQS04320.1"/>
    <property type="molecule type" value="Genomic_DNA"/>
</dbReference>
<dbReference type="GO" id="GO:0005576">
    <property type="term" value="C:extracellular region"/>
    <property type="evidence" value="ECO:0007669"/>
    <property type="project" value="UniProtKB-SubCell"/>
</dbReference>
<accession>A0A1W0A2Q4</accession>
<keyword evidence="3" id="KW-0964">Secreted</keyword>
<evidence type="ECO:0000256" key="2">
    <source>
        <dbReference type="ARBA" id="ARBA00004613"/>
    </source>
</evidence>
<gene>
    <name evidence="5" type="ORF">THRCLA_20912</name>
</gene>
<dbReference type="OrthoDB" id="167134at2759"/>
<dbReference type="AlphaFoldDB" id="A0A1W0A2Q4"/>
<comment type="caution">
    <text evidence="5">The sequence shown here is derived from an EMBL/GenBank/DDBJ whole genome shotgun (WGS) entry which is preliminary data.</text>
</comment>
<dbReference type="Pfam" id="PF20147">
    <property type="entry name" value="Crinkler"/>
    <property type="match status" value="1"/>
</dbReference>
<protein>
    <submittedName>
        <fullName evidence="5">Crinkler (CRN) family protein</fullName>
    </submittedName>
</protein>
<evidence type="ECO:0000313" key="6">
    <source>
        <dbReference type="Proteomes" id="UP000243217"/>
    </source>
</evidence>
<dbReference type="Proteomes" id="UP000243217">
    <property type="component" value="Unassembled WGS sequence"/>
</dbReference>
<evidence type="ECO:0000313" key="5">
    <source>
        <dbReference type="EMBL" id="OQS04320.1"/>
    </source>
</evidence>
<name>A0A1W0A2Q4_9STRA</name>
<evidence type="ECO:0000259" key="4">
    <source>
        <dbReference type="Pfam" id="PF20147"/>
    </source>
</evidence>
<organism evidence="5 6">
    <name type="scientific">Thraustotheca clavata</name>
    <dbReference type="NCBI Taxonomy" id="74557"/>
    <lineage>
        <taxon>Eukaryota</taxon>
        <taxon>Sar</taxon>
        <taxon>Stramenopiles</taxon>
        <taxon>Oomycota</taxon>
        <taxon>Saprolegniomycetes</taxon>
        <taxon>Saprolegniales</taxon>
        <taxon>Achlyaceae</taxon>
        <taxon>Thraustotheca</taxon>
    </lineage>
</organism>
<dbReference type="GO" id="GO:0043657">
    <property type="term" value="C:host cell"/>
    <property type="evidence" value="ECO:0007669"/>
    <property type="project" value="UniProtKB-SubCell"/>
</dbReference>
<sequence length="402" mass="45341">MILNCVVLGKGRPFPIEIDADKTVGILKDKIKEKKPNAIRCDADELELYCVDGLTQNVQGLFDFNGSTVHDLSAKLLNDFSGSTTKMVETFPLSSYLQLSDSSVGRIHVLVTVSADTLAPSVFWVVNGSVENALDVKGVRSRLYRLADLNLGYYDPNHPDAFVYEGNKLMLHILFETKENALIFDTKFRDERITIGSPLNNLTILSNVNHASRPSNEFNLRRINYEDYNPRDSDSPQETMSQISSSSISFAINELKESSFGFMGKAERAHLMSKQHCEKYSSCKKYKADKNNILALSHTMHGYFEALDREIPLFKIDVGSVEDQPVDGTYKVILKVTALNHECKDDVFGRLKDGYGRTDDPLTVTTYVYVENPQTFCHCLKWKCNEIQKCWDSYFSLDSAVA</sequence>